<dbReference type="SUPFAM" id="SSF55781">
    <property type="entry name" value="GAF domain-like"/>
    <property type="match status" value="1"/>
</dbReference>
<dbReference type="CDD" id="cd00082">
    <property type="entry name" value="HisKA"/>
    <property type="match status" value="1"/>
</dbReference>
<dbReference type="EMBL" id="JAADJZ010000015">
    <property type="protein sequence ID" value="KAF2869600.1"/>
    <property type="molecule type" value="Genomic_DNA"/>
</dbReference>
<dbReference type="Gene3D" id="3.30.565.10">
    <property type="entry name" value="Histidine kinase-like ATPase, C-terminal domain"/>
    <property type="match status" value="1"/>
</dbReference>
<gene>
    <name evidence="8" type="ORF">BDV95DRAFT_82084</name>
</gene>
<keyword evidence="9" id="KW-1185">Reference proteome</keyword>
<keyword evidence="5" id="KW-0418">Kinase</keyword>
<evidence type="ECO:0000256" key="1">
    <source>
        <dbReference type="ARBA" id="ARBA00000085"/>
    </source>
</evidence>
<feature type="region of interest" description="Disordered" evidence="6">
    <location>
        <begin position="377"/>
        <end position="411"/>
    </location>
</feature>
<evidence type="ECO:0000259" key="7">
    <source>
        <dbReference type="PROSITE" id="PS50109"/>
    </source>
</evidence>
<evidence type="ECO:0000313" key="8">
    <source>
        <dbReference type="EMBL" id="KAF2869600.1"/>
    </source>
</evidence>
<evidence type="ECO:0000256" key="3">
    <source>
        <dbReference type="ARBA" id="ARBA00022553"/>
    </source>
</evidence>
<dbReference type="SUPFAM" id="SSF55874">
    <property type="entry name" value="ATPase domain of HSP90 chaperone/DNA topoisomerase II/histidine kinase"/>
    <property type="match status" value="1"/>
</dbReference>
<dbReference type="SUPFAM" id="SSF47384">
    <property type="entry name" value="Homodimeric domain of signal transducing histidine kinase"/>
    <property type="match status" value="1"/>
</dbReference>
<dbReference type="InterPro" id="IPR036890">
    <property type="entry name" value="HATPase_C_sf"/>
</dbReference>
<dbReference type="Pfam" id="PF02518">
    <property type="entry name" value="HATPase_c"/>
    <property type="match status" value="1"/>
</dbReference>
<evidence type="ECO:0000313" key="9">
    <source>
        <dbReference type="Proteomes" id="UP000481861"/>
    </source>
</evidence>
<feature type="region of interest" description="Disordered" evidence="6">
    <location>
        <begin position="300"/>
        <end position="322"/>
    </location>
</feature>
<dbReference type="GO" id="GO:0005886">
    <property type="term" value="C:plasma membrane"/>
    <property type="evidence" value="ECO:0007669"/>
    <property type="project" value="TreeGrafter"/>
</dbReference>
<dbReference type="InterPro" id="IPR004358">
    <property type="entry name" value="Sig_transdc_His_kin-like_C"/>
</dbReference>
<keyword evidence="3" id="KW-0597">Phosphoprotein</keyword>
<dbReference type="SMART" id="SM00387">
    <property type="entry name" value="HATPase_c"/>
    <property type="match status" value="1"/>
</dbReference>
<dbReference type="PANTHER" id="PTHR43047:SF72">
    <property type="entry name" value="OSMOSENSING HISTIDINE PROTEIN KINASE SLN1"/>
    <property type="match status" value="1"/>
</dbReference>
<dbReference type="Pfam" id="PF01590">
    <property type="entry name" value="GAF"/>
    <property type="match status" value="1"/>
</dbReference>
<evidence type="ECO:0000256" key="6">
    <source>
        <dbReference type="SAM" id="MobiDB-lite"/>
    </source>
</evidence>
<dbReference type="Pfam" id="PF00512">
    <property type="entry name" value="HisKA"/>
    <property type="match status" value="1"/>
</dbReference>
<dbReference type="FunFam" id="3.30.450.40:FF:000083">
    <property type="entry name" value="Sensor histidine kinase/response regulator, putative (AFU_orthologue AFUA_4G00660)"/>
    <property type="match status" value="1"/>
</dbReference>
<dbReference type="FunFam" id="1.10.287.130:FF:000023">
    <property type="entry name" value="Sensor histidine kinase/response regulator, putative"/>
    <property type="match status" value="1"/>
</dbReference>
<dbReference type="InterPro" id="IPR003661">
    <property type="entry name" value="HisK_dim/P_dom"/>
</dbReference>
<dbReference type="InterPro" id="IPR005467">
    <property type="entry name" value="His_kinase_dom"/>
</dbReference>
<dbReference type="PRINTS" id="PR00344">
    <property type="entry name" value="BCTRLSENSOR"/>
</dbReference>
<feature type="compositionally biased region" description="Basic and acidic residues" evidence="6">
    <location>
        <begin position="381"/>
        <end position="397"/>
    </location>
</feature>
<reference evidence="8 9" key="1">
    <citation type="submission" date="2020-01" db="EMBL/GenBank/DDBJ databases">
        <authorList>
            <consortium name="DOE Joint Genome Institute"/>
            <person name="Haridas S."/>
            <person name="Albert R."/>
            <person name="Binder M."/>
            <person name="Bloem J."/>
            <person name="Labutti K."/>
            <person name="Salamov A."/>
            <person name="Andreopoulos B."/>
            <person name="Baker S.E."/>
            <person name="Barry K."/>
            <person name="Bills G."/>
            <person name="Bluhm B.H."/>
            <person name="Cannon C."/>
            <person name="Castanera R."/>
            <person name="Culley D.E."/>
            <person name="Daum C."/>
            <person name="Ezra D."/>
            <person name="Gonzalez J.B."/>
            <person name="Henrissat B."/>
            <person name="Kuo A."/>
            <person name="Liang C."/>
            <person name="Lipzen A."/>
            <person name="Lutzoni F."/>
            <person name="Magnuson J."/>
            <person name="Mondo S."/>
            <person name="Nolan M."/>
            <person name="Ohm R."/>
            <person name="Pangilinan J."/>
            <person name="Park H.-J.H."/>
            <person name="Ramirez L."/>
            <person name="Alfaro M."/>
            <person name="Sun H."/>
            <person name="Tritt A."/>
            <person name="Yoshinaga Y."/>
            <person name="Zwiers L.-H.L."/>
            <person name="Turgeon B.G."/>
            <person name="Goodwin S.B."/>
            <person name="Spatafora J.W."/>
            <person name="Crous P.W."/>
            <person name="Grigoriev I.V."/>
        </authorList>
    </citation>
    <scope>NUCLEOTIDE SEQUENCE [LARGE SCALE GENOMIC DNA]</scope>
    <source>
        <strain evidence="8 9">CBS 611.86</strain>
    </source>
</reference>
<dbReference type="PANTHER" id="PTHR43047">
    <property type="entry name" value="TWO-COMPONENT HISTIDINE PROTEIN KINASE"/>
    <property type="match status" value="1"/>
</dbReference>
<dbReference type="Gene3D" id="1.10.287.130">
    <property type="match status" value="1"/>
</dbReference>
<feature type="region of interest" description="Disordered" evidence="6">
    <location>
        <begin position="554"/>
        <end position="573"/>
    </location>
</feature>
<dbReference type="GO" id="GO:0000155">
    <property type="term" value="F:phosphorelay sensor kinase activity"/>
    <property type="evidence" value="ECO:0007669"/>
    <property type="project" value="InterPro"/>
</dbReference>
<proteinExistence type="predicted"/>
<dbReference type="Proteomes" id="UP000481861">
    <property type="component" value="Unassembled WGS sequence"/>
</dbReference>
<dbReference type="SMART" id="SM00388">
    <property type="entry name" value="HisKA"/>
    <property type="match status" value="1"/>
</dbReference>
<sequence length="898" mass="98800">MVSLVDETKQYILAEATRTLSLFSHNADVAEDQIWLGNTILARADAVCHHTFTSSYTARDENGNAYTADCLVVPDCREDPRFADKDYVTSEPGVRFYAGVPITTRLGHQIGVYAVSDDRPRKGMSISDLKFMQDVAATVMEHLELAKDSNDRVKGERMVRGLTDFIERSCSLGSKHETSKKSTTMEKQTENARLEALADEVPAIAATVPAKQPQRKQDSERGVDTSRIFTRAARIIRQSTLADGVVFFDTSAAGISGHVYENCSPLVSSDEDTNQTTTDFDAVDSTATIRRRKKLVKSFRPSTKASSHIDDVESSQHPSGVPLATDTKACPLVAISLQSDDPAPLQSDLSFTEAAMARYILRYPYGKFFNFNEEGTGFNSSDDKSEKSETECSDNHNTEAPSIKRPRKKKSKFTPDELLRIVPNIRSLIFLPLYDPTSENWVAGGFIWSTQPGRLLSPENELPYLRAFGNSITSEISRATAQKSDRAKTTFIASISHELRSPLHGILGSVEFLHDAVSSAYQKTLVSSIETCGKTLLDTIDHVLDYAKINKLRDADSRRKQRPEGRHRRLPGDNSILGVTTDFNLAQLVEEVCETVCAGETFRSTHQLHDGAFHEHVDTAQSNRIQGDASSEPTEPQSRVAVTLRVAPFVNWMVRSQPGAMRRIVMNLLGNSMKYTTSGFITISLLQEEGKSQFVEFTLSVEDSGKGMSSEYQRTKLFAPFSQEDSFSSGTGLGLSIVKQIVDSLNGKIEVQSTVDVGTNAQVVLRLPAGESQNSRASQTLIQAPEALKKKSASTVFPPKSLGGGGQKVKESMRQACEGFGMQTSDTFDLTVAQPDFLLTEPVSLDTILTEQATTKPHMPPLAVICTCTDLTEKRTIESHISRQFAALGWIVEVVTQP</sequence>
<accession>A0A7C8M3Z1</accession>
<dbReference type="InterPro" id="IPR029016">
    <property type="entry name" value="GAF-like_dom_sf"/>
</dbReference>
<feature type="compositionally biased region" description="Basic and acidic residues" evidence="6">
    <location>
        <begin position="554"/>
        <end position="564"/>
    </location>
</feature>
<dbReference type="InterPro" id="IPR003594">
    <property type="entry name" value="HATPase_dom"/>
</dbReference>
<dbReference type="PROSITE" id="PS50109">
    <property type="entry name" value="HIS_KIN"/>
    <property type="match status" value="1"/>
</dbReference>
<dbReference type="AlphaFoldDB" id="A0A7C8M3Z1"/>
<dbReference type="EC" id="2.7.13.3" evidence="2"/>
<evidence type="ECO:0000256" key="2">
    <source>
        <dbReference type="ARBA" id="ARBA00012438"/>
    </source>
</evidence>
<evidence type="ECO:0000256" key="5">
    <source>
        <dbReference type="ARBA" id="ARBA00022777"/>
    </source>
</evidence>
<evidence type="ECO:0000256" key="4">
    <source>
        <dbReference type="ARBA" id="ARBA00022679"/>
    </source>
</evidence>
<dbReference type="Gene3D" id="3.30.450.40">
    <property type="match status" value="1"/>
</dbReference>
<feature type="domain" description="Histidine kinase" evidence="7">
    <location>
        <begin position="494"/>
        <end position="769"/>
    </location>
</feature>
<comment type="caution">
    <text evidence="8">The sequence shown here is derived from an EMBL/GenBank/DDBJ whole genome shotgun (WGS) entry which is preliminary data.</text>
</comment>
<name>A0A7C8M3Z1_9PLEO</name>
<organism evidence="8 9">
    <name type="scientific">Massariosphaeria phaeospora</name>
    <dbReference type="NCBI Taxonomy" id="100035"/>
    <lineage>
        <taxon>Eukaryota</taxon>
        <taxon>Fungi</taxon>
        <taxon>Dikarya</taxon>
        <taxon>Ascomycota</taxon>
        <taxon>Pezizomycotina</taxon>
        <taxon>Dothideomycetes</taxon>
        <taxon>Pleosporomycetidae</taxon>
        <taxon>Pleosporales</taxon>
        <taxon>Pleosporales incertae sedis</taxon>
        <taxon>Massariosphaeria</taxon>
    </lineage>
</organism>
<dbReference type="OrthoDB" id="303614at2759"/>
<dbReference type="InterPro" id="IPR003018">
    <property type="entry name" value="GAF"/>
</dbReference>
<protein>
    <recommendedName>
        <fullName evidence="2">histidine kinase</fullName>
        <ecNumber evidence="2">2.7.13.3</ecNumber>
    </recommendedName>
</protein>
<keyword evidence="4" id="KW-0808">Transferase</keyword>
<dbReference type="InterPro" id="IPR036097">
    <property type="entry name" value="HisK_dim/P_sf"/>
</dbReference>
<dbReference type="GO" id="GO:0009927">
    <property type="term" value="F:histidine phosphotransfer kinase activity"/>
    <property type="evidence" value="ECO:0007669"/>
    <property type="project" value="TreeGrafter"/>
</dbReference>
<comment type="catalytic activity">
    <reaction evidence="1">
        <text>ATP + protein L-histidine = ADP + protein N-phospho-L-histidine.</text>
        <dbReference type="EC" id="2.7.13.3"/>
    </reaction>
</comment>